<dbReference type="EMBL" id="AALAQH010000001">
    <property type="protein sequence ID" value="ECX6923076.1"/>
    <property type="molecule type" value="Genomic_DNA"/>
</dbReference>
<dbReference type="PANTHER" id="PTHR14136:SF17">
    <property type="entry name" value="BTB_POZ DOMAIN-CONTAINING PROTEIN KCTD9"/>
    <property type="match status" value="1"/>
</dbReference>
<evidence type="ECO:0000313" key="2">
    <source>
        <dbReference type="Proteomes" id="UP000427828"/>
    </source>
</evidence>
<dbReference type="PANTHER" id="PTHR14136">
    <property type="entry name" value="BTB_POZ DOMAIN-CONTAINING PROTEIN KCTD9"/>
    <property type="match status" value="1"/>
</dbReference>
<dbReference type="Gene3D" id="2.160.20.80">
    <property type="entry name" value="E3 ubiquitin-protein ligase SopA"/>
    <property type="match status" value="1"/>
</dbReference>
<dbReference type="Pfam" id="PF00805">
    <property type="entry name" value="Pentapeptide"/>
    <property type="match status" value="2"/>
</dbReference>
<name>A0A826CKX4_LISMN</name>
<sequence>MNQAELDVVIEKHEKWLRDGYGERANLSYADLRRADLSGANLRGANLSYANLSYADLRRADLSGANLRHSNLRRANLSGANLRGANLSGANLSYADLSGANLSYADLNWINWRDVVSLTVIAVQINTTRKNNQITYIKELEIWTTGCFQGTLEELKDSIEQTHASNDFLKRRYYRAINYILTEADFEEDLEEENNEI</sequence>
<dbReference type="InterPro" id="IPR001646">
    <property type="entry name" value="5peptide_repeat"/>
</dbReference>
<dbReference type="AlphaFoldDB" id="A0A826CKX4"/>
<organism evidence="1 2">
    <name type="scientific">Listeria monocytogenes</name>
    <dbReference type="NCBI Taxonomy" id="1639"/>
    <lineage>
        <taxon>Bacteria</taxon>
        <taxon>Bacillati</taxon>
        <taxon>Bacillota</taxon>
        <taxon>Bacilli</taxon>
        <taxon>Bacillales</taxon>
        <taxon>Listeriaceae</taxon>
        <taxon>Listeria</taxon>
    </lineage>
</organism>
<reference evidence="1 2" key="1">
    <citation type="submission" date="2018-06" db="EMBL/GenBank/DDBJ databases">
        <authorList>
            <consortium name="GenomeTrakr: Next Generation Sequencing Network for Food Pathogen Tracability"/>
        </authorList>
    </citation>
    <scope>NUCLEOTIDE SEQUENCE [LARGE SCALE GENOMIC DNA]</scope>
    <source>
        <strain evidence="1 2">FLAG-51482A</strain>
    </source>
</reference>
<proteinExistence type="predicted"/>
<evidence type="ECO:0000313" key="1">
    <source>
        <dbReference type="EMBL" id="ECX6923076.1"/>
    </source>
</evidence>
<protein>
    <submittedName>
        <fullName evidence="1">Pentapeptide repeat-containing protein</fullName>
    </submittedName>
</protein>
<accession>A0A826CKX4</accession>
<gene>
    <name evidence="1" type="ORF">BCZ19_00195</name>
</gene>
<dbReference type="RefSeq" id="WP_031645809.1">
    <property type="nucleotide sequence ID" value="NZ_CP022020.1"/>
</dbReference>
<dbReference type="SUPFAM" id="SSF141571">
    <property type="entry name" value="Pentapeptide repeat-like"/>
    <property type="match status" value="1"/>
</dbReference>
<dbReference type="InterPro" id="IPR051082">
    <property type="entry name" value="Pentapeptide-BTB/POZ_domain"/>
</dbReference>
<comment type="caution">
    <text evidence="1">The sequence shown here is derived from an EMBL/GenBank/DDBJ whole genome shotgun (WGS) entry which is preliminary data.</text>
</comment>
<dbReference type="Proteomes" id="UP000427828">
    <property type="component" value="Unassembled WGS sequence"/>
</dbReference>